<dbReference type="Pfam" id="PF00004">
    <property type="entry name" value="AAA"/>
    <property type="match status" value="2"/>
</dbReference>
<organism evidence="5 6">
    <name type="scientific">Thermomonas aquatica</name>
    <dbReference type="NCBI Taxonomy" id="2202149"/>
    <lineage>
        <taxon>Bacteria</taxon>
        <taxon>Pseudomonadati</taxon>
        <taxon>Pseudomonadota</taxon>
        <taxon>Gammaproteobacteria</taxon>
        <taxon>Lysobacterales</taxon>
        <taxon>Lysobacteraceae</taxon>
        <taxon>Thermomonas</taxon>
    </lineage>
</organism>
<reference evidence="5 6" key="1">
    <citation type="submission" date="2019-06" db="EMBL/GenBank/DDBJ databases">
        <title>Thermomonas aquatica sp. nov., isolated from an industrial wastewater treatment plant.</title>
        <authorList>
            <person name="Jeon J.H."/>
            <person name="Park D.-S."/>
        </authorList>
    </citation>
    <scope>NUCLEOTIDE SEQUENCE [LARGE SCALE GENOMIC DNA]</scope>
    <source>
        <strain evidence="5 6">SY21</strain>
    </source>
</reference>
<dbReference type="PANTHER" id="PTHR23073">
    <property type="entry name" value="26S PROTEASOME REGULATORY SUBUNIT"/>
    <property type="match status" value="1"/>
</dbReference>
<proteinExistence type="inferred from homology"/>
<dbReference type="Proteomes" id="UP000308149">
    <property type="component" value="Chromosome"/>
</dbReference>
<dbReference type="SMART" id="SM00382">
    <property type="entry name" value="AAA"/>
    <property type="match status" value="2"/>
</dbReference>
<dbReference type="Gene3D" id="3.40.50.300">
    <property type="entry name" value="P-loop containing nucleotide triphosphate hydrolases"/>
    <property type="match status" value="2"/>
</dbReference>
<comment type="similarity">
    <text evidence="1">Belongs to the AAA ATPase family.</text>
</comment>
<name>A0A5B7ZR50_9GAMM</name>
<dbReference type="InterPro" id="IPR003959">
    <property type="entry name" value="ATPase_AAA_core"/>
</dbReference>
<evidence type="ECO:0000313" key="5">
    <source>
        <dbReference type="EMBL" id="QDA57003.1"/>
    </source>
</evidence>
<evidence type="ECO:0000256" key="3">
    <source>
        <dbReference type="ARBA" id="ARBA00022840"/>
    </source>
</evidence>
<dbReference type="RefSeq" id="WP_139716055.1">
    <property type="nucleotide sequence ID" value="NZ_CP040871.1"/>
</dbReference>
<dbReference type="KEGG" id="thes:FHQ07_06575"/>
<evidence type="ECO:0000259" key="4">
    <source>
        <dbReference type="SMART" id="SM00382"/>
    </source>
</evidence>
<protein>
    <submittedName>
        <fullName evidence="5">AAA family ATPase</fullName>
    </submittedName>
</protein>
<dbReference type="GO" id="GO:0005524">
    <property type="term" value="F:ATP binding"/>
    <property type="evidence" value="ECO:0007669"/>
    <property type="project" value="UniProtKB-KW"/>
</dbReference>
<dbReference type="CDD" id="cd00009">
    <property type="entry name" value="AAA"/>
    <property type="match status" value="1"/>
</dbReference>
<dbReference type="AlphaFoldDB" id="A0A5B7ZR50"/>
<dbReference type="GO" id="GO:0016887">
    <property type="term" value="F:ATP hydrolysis activity"/>
    <property type="evidence" value="ECO:0007669"/>
    <property type="project" value="InterPro"/>
</dbReference>
<dbReference type="InterPro" id="IPR003593">
    <property type="entry name" value="AAA+_ATPase"/>
</dbReference>
<dbReference type="InterPro" id="IPR050221">
    <property type="entry name" value="26S_Proteasome_ATPase"/>
</dbReference>
<dbReference type="SUPFAM" id="SSF52540">
    <property type="entry name" value="P-loop containing nucleoside triphosphate hydrolases"/>
    <property type="match status" value="2"/>
</dbReference>
<evidence type="ECO:0000256" key="1">
    <source>
        <dbReference type="ARBA" id="ARBA00006914"/>
    </source>
</evidence>
<dbReference type="EMBL" id="CP040871">
    <property type="protein sequence ID" value="QDA57003.1"/>
    <property type="molecule type" value="Genomic_DNA"/>
</dbReference>
<dbReference type="OrthoDB" id="9809379at2"/>
<feature type="domain" description="AAA+ ATPase" evidence="4">
    <location>
        <begin position="512"/>
        <end position="641"/>
    </location>
</feature>
<accession>A0A5B7ZR50</accession>
<dbReference type="CDD" id="cd19481">
    <property type="entry name" value="RecA-like_protease"/>
    <property type="match status" value="1"/>
</dbReference>
<dbReference type="InterPro" id="IPR027417">
    <property type="entry name" value="P-loop_NTPase"/>
</dbReference>
<evidence type="ECO:0000256" key="2">
    <source>
        <dbReference type="ARBA" id="ARBA00022741"/>
    </source>
</evidence>
<evidence type="ECO:0000313" key="6">
    <source>
        <dbReference type="Proteomes" id="UP000308149"/>
    </source>
</evidence>
<keyword evidence="3" id="KW-0067">ATP-binding</keyword>
<feature type="domain" description="AAA+ ATPase" evidence="4">
    <location>
        <begin position="267"/>
        <end position="406"/>
    </location>
</feature>
<keyword evidence="2" id="KW-0547">Nucleotide-binding</keyword>
<sequence length="720" mass="79725">MKTMTDFRAMLEEDAFPDVGESGMASEQPRFRPVALDGPLQLAGAIYALRMIRGAKLHTKIVKRGTIREPDLLSLVGLELLPSSRRETLTPSQLLLVMSQQEARLTRRGMPSLRNLDRNIAQIGGILKLSRAEVSVLRLAVIVSRVEAFQELFKVRAGLLQSFFSMVQHGVGIKPRDIQKALASGGALRRAGILQPGLSYVYGNHPLEMDDEIATLLLAPCFDEKVLLRHVLCVSPSPSLTMQDYPERLDISMLRRYLRVAIKARREGVNILIHGATGTGKTEFVRALAHDLGSELSEVPTEDSSGDPISGEKRFRSFSLAQNLLASKRGQLLLFDEVEDVFGSEASLSPFGLTLRSGGDRIGKGWLNQTLESNPIPTIWVCNSISSFDAAYLRRFALSLEFRGPTGAFRRRVVDRHLDEDLISQESRAKLVAMEQLPPASIQRIAGVLRALKSPHQADRDREAEEVARLALQVMGRSAQSASAPLPSHYDPAFLNTNPDITGLATGLSGRRAARICLYGPPGTGKTAFAHHLAKVLDVPLHLKRASDVQSMWVGQTEKNIARAFQAAREEGALLLIDEADSFLQDRGNAHRSWEVSQVNEMLTQMESFEGIFIASTNLMDSLDAASLRRFDFKVHFDYLTREQRRSLFARVAVDAESHGGANHGRDRLDRMGSLVPGDFTNALRQLKVLDQPPTQARLLELLEAELRFKPGANQRRIGF</sequence>
<keyword evidence="6" id="KW-1185">Reference proteome</keyword>
<gene>
    <name evidence="5" type="ORF">FHQ07_06575</name>
</gene>